<evidence type="ECO:0000256" key="1">
    <source>
        <dbReference type="ARBA" id="ARBA00004651"/>
    </source>
</evidence>
<feature type="transmembrane region" description="Helical" evidence="7">
    <location>
        <begin position="394"/>
        <end position="414"/>
    </location>
</feature>
<keyword evidence="10" id="KW-1185">Reference proteome</keyword>
<keyword evidence="4 7" id="KW-0812">Transmembrane</keyword>
<dbReference type="PANTHER" id="PTHR30353">
    <property type="entry name" value="INNER MEMBRANE PROTEIN DEDA-RELATED"/>
    <property type="match status" value="1"/>
</dbReference>
<comment type="caution">
    <text evidence="9">The sequence shown here is derived from an EMBL/GenBank/DDBJ whole genome shotgun (WGS) entry which is preliminary data.</text>
</comment>
<evidence type="ECO:0000256" key="5">
    <source>
        <dbReference type="ARBA" id="ARBA00022989"/>
    </source>
</evidence>
<dbReference type="Pfam" id="PF01569">
    <property type="entry name" value="PAP2"/>
    <property type="match status" value="1"/>
</dbReference>
<comment type="subcellular location">
    <subcellularLocation>
        <location evidence="1">Cell membrane</location>
        <topology evidence="1">Multi-pass membrane protein</topology>
    </subcellularLocation>
</comment>
<name>A0ABV8QIL9_9GAMM</name>
<feature type="transmembrane region" description="Helical" evidence="7">
    <location>
        <begin position="242"/>
        <end position="263"/>
    </location>
</feature>
<proteinExistence type="inferred from homology"/>
<feature type="transmembrane region" description="Helical" evidence="7">
    <location>
        <begin position="420"/>
        <end position="438"/>
    </location>
</feature>
<evidence type="ECO:0000256" key="3">
    <source>
        <dbReference type="ARBA" id="ARBA00022475"/>
    </source>
</evidence>
<keyword evidence="6 7" id="KW-0472">Membrane</keyword>
<accession>A0ABV8QIL9</accession>
<dbReference type="Pfam" id="PF09335">
    <property type="entry name" value="VTT_dom"/>
    <property type="match status" value="1"/>
</dbReference>
<organism evidence="9 10">
    <name type="scientific">Marinobacter lacisalsi</name>
    <dbReference type="NCBI Taxonomy" id="475979"/>
    <lineage>
        <taxon>Bacteria</taxon>
        <taxon>Pseudomonadati</taxon>
        <taxon>Pseudomonadota</taxon>
        <taxon>Gammaproteobacteria</taxon>
        <taxon>Pseudomonadales</taxon>
        <taxon>Marinobacteraceae</taxon>
        <taxon>Marinobacter</taxon>
    </lineage>
</organism>
<dbReference type="InterPro" id="IPR000326">
    <property type="entry name" value="PAP2/HPO"/>
</dbReference>
<feature type="domain" description="Phosphatidic acid phosphatase type 2/haloperoxidase" evidence="8">
    <location>
        <begin position="324"/>
        <end position="435"/>
    </location>
</feature>
<evidence type="ECO:0000313" key="10">
    <source>
        <dbReference type="Proteomes" id="UP001595798"/>
    </source>
</evidence>
<feature type="transmembrane region" description="Helical" evidence="7">
    <location>
        <begin position="321"/>
        <end position="341"/>
    </location>
</feature>
<dbReference type="InterPro" id="IPR032818">
    <property type="entry name" value="DedA-like"/>
</dbReference>
<evidence type="ECO:0000256" key="6">
    <source>
        <dbReference type="ARBA" id="ARBA00023136"/>
    </source>
</evidence>
<dbReference type="SMART" id="SM00014">
    <property type="entry name" value="acidPPc"/>
    <property type="match status" value="1"/>
</dbReference>
<evidence type="ECO:0000259" key="8">
    <source>
        <dbReference type="SMART" id="SM00014"/>
    </source>
</evidence>
<feature type="transmembrane region" description="Helical" evidence="7">
    <location>
        <begin position="178"/>
        <end position="198"/>
    </location>
</feature>
<keyword evidence="5 7" id="KW-1133">Transmembrane helix</keyword>
<dbReference type="SUPFAM" id="SSF48317">
    <property type="entry name" value="Acid phosphatase/Vanadium-dependent haloperoxidase"/>
    <property type="match status" value="1"/>
</dbReference>
<feature type="transmembrane region" description="Helical" evidence="7">
    <location>
        <begin position="361"/>
        <end position="382"/>
    </location>
</feature>
<evidence type="ECO:0000313" key="9">
    <source>
        <dbReference type="EMBL" id="MFC4259397.1"/>
    </source>
</evidence>
<feature type="transmembrane region" description="Helical" evidence="7">
    <location>
        <begin position="145"/>
        <end position="166"/>
    </location>
</feature>
<sequence length="485" mass="52648">MQDAIHSLTQWLSANPGWVTGVIFLIALLESLAMAGLLVPGVAILFAVAVLAGKAGIPVFEILAWGAAGAIIGDGFSFWLGRRLRGRLHQVWPFRNYPEMIRRAERLFVRHGGKSVVIGRFVGPVRPVIPMVAGAFNMPARRFSVVNIASALAWAPLYLLPGYSVGMALVGPEPIPPALYALAVGAFGVLLVAYFLFFRIQLGLRSRSFLYRWLERKMLEYTTTHRMWRRLSSERPSGDDEFPLASISLALGAIGSFILWTLLSQATLVLTPLDEFFAGISGNLRNPLTDPLTVALTLAGDPAVLVTGALLLAAALGFRGFYSAAVHVLGALLLTIASVTLLKLGLSVERPALVQQLPSGYAYPSGHAAGITVFLGLAGAFVAREWRPSRRWRVYMTVSVPMLLVAASRVVLGVHWFSDMIGGILLGLAVCGLVRASFSRHDHSPLTMEPVTAGVISLWLLFLCGYLWWQWPQAMQVYAPAPLTP</sequence>
<dbReference type="InterPro" id="IPR036938">
    <property type="entry name" value="PAP2/HPO_sf"/>
</dbReference>
<feature type="transmembrane region" description="Helical" evidence="7">
    <location>
        <begin position="21"/>
        <end position="50"/>
    </location>
</feature>
<gene>
    <name evidence="9" type="ORF">ACFOZ5_10185</name>
</gene>
<dbReference type="EMBL" id="JBHSDI010000013">
    <property type="protein sequence ID" value="MFC4259397.1"/>
    <property type="molecule type" value="Genomic_DNA"/>
</dbReference>
<evidence type="ECO:0000256" key="7">
    <source>
        <dbReference type="SAM" id="Phobius"/>
    </source>
</evidence>
<keyword evidence="3" id="KW-1003">Cell membrane</keyword>
<dbReference type="Gene3D" id="1.20.144.10">
    <property type="entry name" value="Phosphatidic acid phosphatase type 2/haloperoxidase"/>
    <property type="match status" value="1"/>
</dbReference>
<reference evidence="10" key="1">
    <citation type="journal article" date="2019" name="Int. J. Syst. Evol. Microbiol.">
        <title>The Global Catalogue of Microorganisms (GCM) 10K type strain sequencing project: providing services to taxonomists for standard genome sequencing and annotation.</title>
        <authorList>
            <consortium name="The Broad Institute Genomics Platform"/>
            <consortium name="The Broad Institute Genome Sequencing Center for Infectious Disease"/>
            <person name="Wu L."/>
            <person name="Ma J."/>
        </authorList>
    </citation>
    <scope>NUCLEOTIDE SEQUENCE [LARGE SCALE GENOMIC DNA]</scope>
    <source>
        <strain evidence="10">CECT 7297</strain>
    </source>
</reference>
<dbReference type="CDD" id="cd03392">
    <property type="entry name" value="PAP2_like_2"/>
    <property type="match status" value="1"/>
</dbReference>
<comment type="similarity">
    <text evidence="2">Belongs to the DedA family.</text>
</comment>
<feature type="transmembrane region" description="Helical" evidence="7">
    <location>
        <begin position="450"/>
        <end position="469"/>
    </location>
</feature>
<feature type="transmembrane region" description="Helical" evidence="7">
    <location>
        <begin position="292"/>
        <end position="314"/>
    </location>
</feature>
<dbReference type="PANTHER" id="PTHR30353:SF15">
    <property type="entry name" value="INNER MEMBRANE PROTEIN YABI"/>
    <property type="match status" value="1"/>
</dbReference>
<dbReference type="InterPro" id="IPR032816">
    <property type="entry name" value="VTT_dom"/>
</dbReference>
<protein>
    <submittedName>
        <fullName evidence="9">Bifunctional DedA family/phosphatase PAP2 family protein</fullName>
    </submittedName>
</protein>
<evidence type="ECO:0000256" key="2">
    <source>
        <dbReference type="ARBA" id="ARBA00010792"/>
    </source>
</evidence>
<dbReference type="RefSeq" id="WP_379886942.1">
    <property type="nucleotide sequence ID" value="NZ_JBHSDI010000013.1"/>
</dbReference>
<feature type="transmembrane region" description="Helical" evidence="7">
    <location>
        <begin position="62"/>
        <end position="80"/>
    </location>
</feature>
<evidence type="ECO:0000256" key="4">
    <source>
        <dbReference type="ARBA" id="ARBA00022692"/>
    </source>
</evidence>
<dbReference type="Proteomes" id="UP001595798">
    <property type="component" value="Unassembled WGS sequence"/>
</dbReference>